<feature type="zinc finger region" description="dksA C4-type" evidence="4">
    <location>
        <begin position="98"/>
        <end position="122"/>
    </location>
</feature>
<dbReference type="GO" id="GO:0003677">
    <property type="term" value="F:DNA binding"/>
    <property type="evidence" value="ECO:0007669"/>
    <property type="project" value="UniProtKB-KW"/>
</dbReference>
<evidence type="ECO:0000256" key="1">
    <source>
        <dbReference type="ARBA" id="ARBA00022723"/>
    </source>
</evidence>
<dbReference type="Pfam" id="PF01258">
    <property type="entry name" value="zf-dskA_traR"/>
    <property type="match status" value="1"/>
</dbReference>
<dbReference type="SUPFAM" id="SSF57716">
    <property type="entry name" value="Glucocorticoid receptor-like (DNA-binding domain)"/>
    <property type="match status" value="1"/>
</dbReference>
<proteinExistence type="predicted"/>
<dbReference type="AlphaFoldDB" id="A0A1J7BHL7"/>
<dbReference type="PROSITE" id="PS01102">
    <property type="entry name" value="ZF_DKSA_1"/>
    <property type="match status" value="1"/>
</dbReference>
<feature type="region of interest" description="Disordered" evidence="5">
    <location>
        <begin position="45"/>
        <end position="65"/>
    </location>
</feature>
<keyword evidence="8" id="KW-1185">Reference proteome</keyword>
<evidence type="ECO:0000256" key="3">
    <source>
        <dbReference type="ARBA" id="ARBA00022833"/>
    </source>
</evidence>
<accession>A0A1J7BHL7</accession>
<organism evidence="7 8">
    <name type="scientific">Mangrovactinospora gilvigrisea</name>
    <dbReference type="NCBI Taxonomy" id="1428644"/>
    <lineage>
        <taxon>Bacteria</taxon>
        <taxon>Bacillati</taxon>
        <taxon>Actinomycetota</taxon>
        <taxon>Actinomycetes</taxon>
        <taxon>Kitasatosporales</taxon>
        <taxon>Streptomycetaceae</taxon>
        <taxon>Mangrovactinospora</taxon>
    </lineage>
</organism>
<name>A0A1J7BHL7_9ACTN</name>
<dbReference type="Gene3D" id="1.20.120.910">
    <property type="entry name" value="DksA, coiled-coil domain"/>
    <property type="match status" value="1"/>
</dbReference>
<dbReference type="PANTHER" id="PTHR33823:SF2">
    <property type="entry name" value="RNA POLYMERASE-BINDING TRANSCRIPTION FACTOR DKSA"/>
    <property type="match status" value="1"/>
</dbReference>
<sequence length="129" mass="14086">MLPVREGEDPWTAEEAAELRVELETEVQRLRTEIAAAETAINGLVRDSGDGAGDDQADVGSKNVNREHEMALAANSREMLTQTERALARLETGEFGRCEGCGGAIGKARMQAFPRALLCVACKQKQERR</sequence>
<keyword evidence="2" id="KW-0863">Zinc-finger</keyword>
<dbReference type="InterPro" id="IPR000962">
    <property type="entry name" value="Znf_DskA_TraR"/>
</dbReference>
<dbReference type="InterPro" id="IPR037187">
    <property type="entry name" value="DnaK_N"/>
</dbReference>
<dbReference type="SUPFAM" id="SSF109635">
    <property type="entry name" value="DnaK suppressor protein DksA, alpha-hairpin domain"/>
    <property type="match status" value="1"/>
</dbReference>
<keyword evidence="7" id="KW-0238">DNA-binding</keyword>
<dbReference type="PROSITE" id="PS51128">
    <property type="entry name" value="ZF_DKSA_2"/>
    <property type="match status" value="1"/>
</dbReference>
<feature type="domain" description="Zinc finger DksA/TraR C4-type" evidence="6">
    <location>
        <begin position="93"/>
        <end position="128"/>
    </location>
</feature>
<keyword evidence="1" id="KW-0479">Metal-binding</keyword>
<gene>
    <name evidence="7" type="ORF">BIV57_07155</name>
</gene>
<dbReference type="EMBL" id="MLCF01000028">
    <property type="protein sequence ID" value="OIV38150.1"/>
    <property type="molecule type" value="Genomic_DNA"/>
</dbReference>
<evidence type="ECO:0000313" key="7">
    <source>
        <dbReference type="EMBL" id="OIV38150.1"/>
    </source>
</evidence>
<comment type="caution">
    <text evidence="7">The sequence shown here is derived from an EMBL/GenBank/DDBJ whole genome shotgun (WGS) entry which is preliminary data.</text>
</comment>
<evidence type="ECO:0000256" key="4">
    <source>
        <dbReference type="PROSITE-ProRule" id="PRU00510"/>
    </source>
</evidence>
<evidence type="ECO:0000259" key="6">
    <source>
        <dbReference type="Pfam" id="PF01258"/>
    </source>
</evidence>
<dbReference type="GO" id="GO:0008270">
    <property type="term" value="F:zinc ion binding"/>
    <property type="evidence" value="ECO:0007669"/>
    <property type="project" value="UniProtKB-KW"/>
</dbReference>
<dbReference type="Proteomes" id="UP000243342">
    <property type="component" value="Unassembled WGS sequence"/>
</dbReference>
<evidence type="ECO:0000256" key="5">
    <source>
        <dbReference type="SAM" id="MobiDB-lite"/>
    </source>
</evidence>
<keyword evidence="3" id="KW-0862">Zinc</keyword>
<dbReference type="InterPro" id="IPR020458">
    <property type="entry name" value="Znf_DskA_TraR_CS"/>
</dbReference>
<evidence type="ECO:0000313" key="8">
    <source>
        <dbReference type="Proteomes" id="UP000243342"/>
    </source>
</evidence>
<dbReference type="STRING" id="1428644.BIV57_07155"/>
<evidence type="ECO:0000256" key="2">
    <source>
        <dbReference type="ARBA" id="ARBA00022771"/>
    </source>
</evidence>
<dbReference type="PANTHER" id="PTHR33823">
    <property type="entry name" value="RNA POLYMERASE-BINDING TRANSCRIPTION FACTOR DKSA-RELATED"/>
    <property type="match status" value="1"/>
</dbReference>
<protein>
    <submittedName>
        <fullName evidence="7">DNA-binding protein</fullName>
    </submittedName>
</protein>
<reference evidence="7 8" key="1">
    <citation type="submission" date="2016-10" db="EMBL/GenBank/DDBJ databases">
        <title>Genome sequence of Streptomyces gilvigriseus MUSC 26.</title>
        <authorList>
            <person name="Lee L.-H."/>
            <person name="Ser H.-L."/>
        </authorList>
    </citation>
    <scope>NUCLEOTIDE SEQUENCE [LARGE SCALE GENOMIC DNA]</scope>
    <source>
        <strain evidence="7 8">MUSC 26</strain>
    </source>
</reference>